<name>A0ABR9CUT3_9GAMM</name>
<dbReference type="CDD" id="cd06260">
    <property type="entry name" value="DUF820-like"/>
    <property type="match status" value="1"/>
</dbReference>
<evidence type="ECO:0000259" key="1">
    <source>
        <dbReference type="Pfam" id="PF05685"/>
    </source>
</evidence>
<dbReference type="PANTHER" id="PTHR36558:SF1">
    <property type="entry name" value="RESTRICTION ENDONUCLEASE DOMAIN-CONTAINING PROTEIN-RELATED"/>
    <property type="match status" value="1"/>
</dbReference>
<dbReference type="EMBL" id="JACXSS010000001">
    <property type="protein sequence ID" value="MBD9354390.1"/>
    <property type="molecule type" value="Genomic_DNA"/>
</dbReference>
<protein>
    <submittedName>
        <fullName evidence="2">Uma2 family endonuclease</fullName>
    </submittedName>
</protein>
<reference evidence="2 3" key="1">
    <citation type="submission" date="2020-09" db="EMBL/GenBank/DDBJ databases">
        <title>Methylomonas albis sp. nov. and Methylomonas fluvii sp. nov.: Two cold-adapted methanotrophs from the River Elbe and an amended description of Methylovulum psychrotolerans strain Eb1.</title>
        <authorList>
            <person name="Bussmann I.K."/>
            <person name="Klings K.-W."/>
            <person name="Warnstedt J."/>
            <person name="Hoppert M."/>
            <person name="Saborowski A."/>
            <person name="Horn F."/>
            <person name="Liebner S."/>
        </authorList>
    </citation>
    <scope>NUCLEOTIDE SEQUENCE [LARGE SCALE GENOMIC DNA]</scope>
    <source>
        <strain evidence="2 3">EbA</strain>
    </source>
</reference>
<gene>
    <name evidence="2" type="ORF">IE877_00550</name>
</gene>
<sequence>MALPTQRRISPEEYLQSERVSNIKHQLIDGMPHQMPDVSSNHNLLTGNIACELKQQLKDTSCRTLVSDMKLRVADDFFYPDVMVVCSEDNLDPYYKTAPTIIIEVLSKTTRKFDQTAKRLRCQNIPSLQEYVLIEQDKGEIQLFSLAHHWQSFYYYLGDRISFASLGISIAVEDIYERVDNEDVLSFLQQKQQDASQSAS</sequence>
<dbReference type="Gene3D" id="3.90.1570.10">
    <property type="entry name" value="tt1808, chain A"/>
    <property type="match status" value="1"/>
</dbReference>
<dbReference type="GO" id="GO:0004519">
    <property type="term" value="F:endonuclease activity"/>
    <property type="evidence" value="ECO:0007669"/>
    <property type="project" value="UniProtKB-KW"/>
</dbReference>
<dbReference type="Proteomes" id="UP000652176">
    <property type="component" value="Unassembled WGS sequence"/>
</dbReference>
<feature type="domain" description="Putative restriction endonuclease" evidence="1">
    <location>
        <begin position="11"/>
        <end position="163"/>
    </location>
</feature>
<keyword evidence="3" id="KW-1185">Reference proteome</keyword>
<dbReference type="InterPro" id="IPR012296">
    <property type="entry name" value="Nuclease_put_TT1808"/>
</dbReference>
<organism evidence="2 3">
    <name type="scientific">Methylomonas albis</name>
    <dbReference type="NCBI Taxonomy" id="1854563"/>
    <lineage>
        <taxon>Bacteria</taxon>
        <taxon>Pseudomonadati</taxon>
        <taxon>Pseudomonadota</taxon>
        <taxon>Gammaproteobacteria</taxon>
        <taxon>Methylococcales</taxon>
        <taxon>Methylococcaceae</taxon>
        <taxon>Methylomonas</taxon>
    </lineage>
</organism>
<keyword evidence="2" id="KW-0540">Nuclease</keyword>
<evidence type="ECO:0000313" key="2">
    <source>
        <dbReference type="EMBL" id="MBD9354390.1"/>
    </source>
</evidence>
<dbReference type="InterPro" id="IPR011335">
    <property type="entry name" value="Restrct_endonuc-II-like"/>
</dbReference>
<dbReference type="Pfam" id="PF05685">
    <property type="entry name" value="Uma2"/>
    <property type="match status" value="1"/>
</dbReference>
<keyword evidence="2" id="KW-0255">Endonuclease</keyword>
<dbReference type="SUPFAM" id="SSF52980">
    <property type="entry name" value="Restriction endonuclease-like"/>
    <property type="match status" value="1"/>
</dbReference>
<keyword evidence="2" id="KW-0378">Hydrolase</keyword>
<proteinExistence type="predicted"/>
<dbReference type="RefSeq" id="WP_192372252.1">
    <property type="nucleotide sequence ID" value="NZ_CAJHIV010000001.1"/>
</dbReference>
<dbReference type="InterPro" id="IPR008538">
    <property type="entry name" value="Uma2"/>
</dbReference>
<evidence type="ECO:0000313" key="3">
    <source>
        <dbReference type="Proteomes" id="UP000652176"/>
    </source>
</evidence>
<accession>A0ABR9CUT3</accession>
<comment type="caution">
    <text evidence="2">The sequence shown here is derived from an EMBL/GenBank/DDBJ whole genome shotgun (WGS) entry which is preliminary data.</text>
</comment>
<dbReference type="PANTHER" id="PTHR36558">
    <property type="entry name" value="GLR1098 PROTEIN"/>
    <property type="match status" value="1"/>
</dbReference>